<feature type="domain" description="G-protein coupled receptors family 2 profile 2" evidence="7">
    <location>
        <begin position="264"/>
        <end position="495"/>
    </location>
</feature>
<organism evidence="8 9">
    <name type="scientific">Henosepilachna vigintioctopunctata</name>
    <dbReference type="NCBI Taxonomy" id="420089"/>
    <lineage>
        <taxon>Eukaryota</taxon>
        <taxon>Metazoa</taxon>
        <taxon>Ecdysozoa</taxon>
        <taxon>Arthropoda</taxon>
        <taxon>Hexapoda</taxon>
        <taxon>Insecta</taxon>
        <taxon>Pterygota</taxon>
        <taxon>Neoptera</taxon>
        <taxon>Endopterygota</taxon>
        <taxon>Coleoptera</taxon>
        <taxon>Polyphaga</taxon>
        <taxon>Cucujiformia</taxon>
        <taxon>Coccinelloidea</taxon>
        <taxon>Coccinellidae</taxon>
        <taxon>Epilachninae</taxon>
        <taxon>Epilachnini</taxon>
        <taxon>Henosepilachna</taxon>
    </lineage>
</organism>
<evidence type="ECO:0000256" key="1">
    <source>
        <dbReference type="ARBA" id="ARBA00004141"/>
    </source>
</evidence>
<accession>A0AAW1V1E2</accession>
<evidence type="ECO:0000313" key="9">
    <source>
        <dbReference type="Proteomes" id="UP001431783"/>
    </source>
</evidence>
<name>A0AAW1V1E2_9CUCU</name>
<feature type="transmembrane region" description="Helical" evidence="6">
    <location>
        <begin position="472"/>
        <end position="494"/>
    </location>
</feature>
<feature type="transmembrane region" description="Helical" evidence="6">
    <location>
        <begin position="262"/>
        <end position="288"/>
    </location>
</feature>
<dbReference type="AlphaFoldDB" id="A0AAW1V1E2"/>
<feature type="transmembrane region" description="Helical" evidence="6">
    <location>
        <begin position="300"/>
        <end position="323"/>
    </location>
</feature>
<protein>
    <recommendedName>
        <fullName evidence="7">G-protein coupled receptors family 2 profile 2 domain-containing protein</fullName>
    </recommendedName>
</protein>
<feature type="region of interest" description="Disordered" evidence="5">
    <location>
        <begin position="64"/>
        <end position="89"/>
    </location>
</feature>
<dbReference type="InterPro" id="IPR053231">
    <property type="entry name" value="GPCR_LN-TM7"/>
</dbReference>
<dbReference type="PANTHER" id="PTHR45902:SF1">
    <property type="entry name" value="LATROPHILIN RECEPTOR-LIKE PROTEIN A"/>
    <property type="match status" value="1"/>
</dbReference>
<dbReference type="InterPro" id="IPR017981">
    <property type="entry name" value="GPCR_2-like_7TM"/>
</dbReference>
<dbReference type="EMBL" id="JARQZJ010000101">
    <property type="protein sequence ID" value="KAK9886567.1"/>
    <property type="molecule type" value="Genomic_DNA"/>
</dbReference>
<comment type="subcellular location">
    <subcellularLocation>
        <location evidence="1">Membrane</location>
        <topology evidence="1">Multi-pass membrane protein</topology>
    </subcellularLocation>
</comment>
<feature type="transmembrane region" description="Helical" evidence="6">
    <location>
        <begin position="335"/>
        <end position="354"/>
    </location>
</feature>
<evidence type="ECO:0000256" key="4">
    <source>
        <dbReference type="ARBA" id="ARBA00023136"/>
    </source>
</evidence>
<dbReference type="GO" id="GO:0007166">
    <property type="term" value="P:cell surface receptor signaling pathway"/>
    <property type="evidence" value="ECO:0007669"/>
    <property type="project" value="InterPro"/>
</dbReference>
<evidence type="ECO:0000256" key="6">
    <source>
        <dbReference type="SAM" id="Phobius"/>
    </source>
</evidence>
<keyword evidence="3 6" id="KW-1133">Transmembrane helix</keyword>
<feature type="transmembrane region" description="Helical" evidence="6">
    <location>
        <begin position="396"/>
        <end position="423"/>
    </location>
</feature>
<dbReference type="GO" id="GO:0016020">
    <property type="term" value="C:membrane"/>
    <property type="evidence" value="ECO:0007669"/>
    <property type="project" value="UniProtKB-SubCell"/>
</dbReference>
<evidence type="ECO:0000256" key="3">
    <source>
        <dbReference type="ARBA" id="ARBA00022989"/>
    </source>
</evidence>
<comment type="caution">
    <text evidence="8">The sequence shown here is derived from an EMBL/GenBank/DDBJ whole genome shotgun (WGS) entry which is preliminary data.</text>
</comment>
<evidence type="ECO:0000256" key="5">
    <source>
        <dbReference type="SAM" id="MobiDB-lite"/>
    </source>
</evidence>
<dbReference type="Gene3D" id="1.20.1070.10">
    <property type="entry name" value="Rhodopsin 7-helix transmembrane proteins"/>
    <property type="match status" value="1"/>
</dbReference>
<proteinExistence type="predicted"/>
<keyword evidence="4 6" id="KW-0472">Membrane</keyword>
<gene>
    <name evidence="8" type="ORF">WA026_017494</name>
</gene>
<dbReference type="PROSITE" id="PS50261">
    <property type="entry name" value="G_PROTEIN_RECEP_F2_4"/>
    <property type="match status" value="1"/>
</dbReference>
<evidence type="ECO:0000256" key="2">
    <source>
        <dbReference type="ARBA" id="ARBA00022692"/>
    </source>
</evidence>
<keyword evidence="2 6" id="KW-0812">Transmembrane</keyword>
<dbReference type="Proteomes" id="UP001431783">
    <property type="component" value="Unassembled WGS sequence"/>
</dbReference>
<evidence type="ECO:0000259" key="7">
    <source>
        <dbReference type="PROSITE" id="PS50261"/>
    </source>
</evidence>
<reference evidence="8 9" key="1">
    <citation type="submission" date="2023-03" db="EMBL/GenBank/DDBJ databases">
        <title>Genome insight into feeding habits of ladybird beetles.</title>
        <authorList>
            <person name="Li H.-S."/>
            <person name="Huang Y.-H."/>
            <person name="Pang H."/>
        </authorList>
    </citation>
    <scope>NUCLEOTIDE SEQUENCE [LARGE SCALE GENOMIC DNA]</scope>
    <source>
        <strain evidence="8">SYSU_2023b</strain>
        <tissue evidence="8">Whole body</tissue>
    </source>
</reference>
<feature type="transmembrane region" description="Helical" evidence="6">
    <location>
        <begin position="444"/>
        <end position="466"/>
    </location>
</feature>
<feature type="compositionally biased region" description="Polar residues" evidence="5">
    <location>
        <begin position="69"/>
        <end position="81"/>
    </location>
</feature>
<keyword evidence="9" id="KW-1185">Reference proteome</keyword>
<dbReference type="GO" id="GO:0004888">
    <property type="term" value="F:transmembrane signaling receptor activity"/>
    <property type="evidence" value="ECO:0007669"/>
    <property type="project" value="InterPro"/>
</dbReference>
<sequence>MKNNIVVSLKTEEKLQVTFNNSEIFGDSKENEKKLIQKETQLRFLDDGLNVIEPLNFEEPIEIQDTEGDQSTPTLENSTPSDEVFKHSSETKGNKTILNVAMYATKSAYSEKRKIKSWKQTLSRSCESEDAEVARLADYLRTLCLDEHHFVIVNVALTSNNSSSNICVIETCRGKTYVIEPELPKSLTERNYVNYLTRDLCYDLMIQKENMQRNNEKSFNTSTKNADFKRRCCRHHFKYYFKYFPVFRSYGKIFLESVERKLFLSFTLDVGFFLSILALICVFVSTLMSKRWRKEKGNMILFHFSLPIFAQIIIHFSICLFDLDIFQAKLASITFQYFTIVEFSWTSIIAYMQYKRYVKILNGARISSISTLVAFAYLSSAIPTLLRIILEKNYSVITITYLTFSIPQAVFLFINLVILILILRNIVCMRVETVDKKSNFSTEFKLIVILFFIFDLGWILAMFAYLTSNIAFAYIFIFSQSIQGFILFFIFVVLNKRNQKIYKRKFGLCSVQNVITTA</sequence>
<dbReference type="PANTHER" id="PTHR45902">
    <property type="entry name" value="LATROPHILIN RECEPTOR-LIKE PROTEIN A"/>
    <property type="match status" value="1"/>
</dbReference>
<evidence type="ECO:0000313" key="8">
    <source>
        <dbReference type="EMBL" id="KAK9886567.1"/>
    </source>
</evidence>
<feature type="transmembrane region" description="Helical" evidence="6">
    <location>
        <begin position="366"/>
        <end position="390"/>
    </location>
</feature>